<evidence type="ECO:0000259" key="8">
    <source>
        <dbReference type="PROSITE" id="PS50135"/>
    </source>
</evidence>
<dbReference type="Proteomes" id="UP000095280">
    <property type="component" value="Unplaced"/>
</dbReference>
<dbReference type="GO" id="GO:0000209">
    <property type="term" value="P:protein polyubiquitination"/>
    <property type="evidence" value="ECO:0007669"/>
    <property type="project" value="TreeGrafter"/>
</dbReference>
<evidence type="ECO:0000256" key="2">
    <source>
        <dbReference type="ARBA" id="ARBA00022723"/>
    </source>
</evidence>
<dbReference type="PROSITE" id="PS00518">
    <property type="entry name" value="ZF_RING_1"/>
    <property type="match status" value="1"/>
</dbReference>
<dbReference type="InterPro" id="IPR043145">
    <property type="entry name" value="Znf_ZZ_sf"/>
</dbReference>
<organism evidence="9 10">
    <name type="scientific">Macrostomum lignano</name>
    <dbReference type="NCBI Taxonomy" id="282301"/>
    <lineage>
        <taxon>Eukaryota</taxon>
        <taxon>Metazoa</taxon>
        <taxon>Spiralia</taxon>
        <taxon>Lophotrochozoa</taxon>
        <taxon>Platyhelminthes</taxon>
        <taxon>Rhabditophora</taxon>
        <taxon>Macrostomorpha</taxon>
        <taxon>Macrostomida</taxon>
        <taxon>Macrostomidae</taxon>
        <taxon>Macrostomum</taxon>
    </lineage>
</organism>
<evidence type="ECO:0000256" key="5">
    <source>
        <dbReference type="PROSITE-ProRule" id="PRU00228"/>
    </source>
</evidence>
<evidence type="ECO:0000256" key="4">
    <source>
        <dbReference type="ARBA" id="ARBA00022833"/>
    </source>
</evidence>
<dbReference type="InterPro" id="IPR013083">
    <property type="entry name" value="Znf_RING/FYVE/PHD"/>
</dbReference>
<dbReference type="GO" id="GO:0008270">
    <property type="term" value="F:zinc ion binding"/>
    <property type="evidence" value="ECO:0007669"/>
    <property type="project" value="UniProtKB-KW"/>
</dbReference>
<dbReference type="GO" id="GO:0061630">
    <property type="term" value="F:ubiquitin protein ligase activity"/>
    <property type="evidence" value="ECO:0007669"/>
    <property type="project" value="TreeGrafter"/>
</dbReference>
<reference evidence="10" key="1">
    <citation type="submission" date="2016-11" db="UniProtKB">
        <authorList>
            <consortium name="WormBaseParasite"/>
        </authorList>
    </citation>
    <scope>IDENTIFICATION</scope>
</reference>
<keyword evidence="3 5" id="KW-0863">Zinc-finger</keyword>
<evidence type="ECO:0000256" key="3">
    <source>
        <dbReference type="ARBA" id="ARBA00022771"/>
    </source>
</evidence>
<evidence type="ECO:0000256" key="6">
    <source>
        <dbReference type="SAM" id="MobiDB-lite"/>
    </source>
</evidence>
<dbReference type="Pfam" id="PF00569">
    <property type="entry name" value="ZZ"/>
    <property type="match status" value="1"/>
</dbReference>
<dbReference type="InterPro" id="IPR051438">
    <property type="entry name" value="RNF_E3_ubiq-protein_ligase"/>
</dbReference>
<dbReference type="InterPro" id="IPR008598">
    <property type="entry name" value="Di19_Zn-bd"/>
</dbReference>
<keyword evidence="2" id="KW-0479">Metal-binding</keyword>
<dbReference type="CDD" id="cd02338">
    <property type="entry name" value="ZZ_PCMF_like"/>
    <property type="match status" value="1"/>
</dbReference>
<dbReference type="SMART" id="SM00504">
    <property type="entry name" value="Ubox"/>
    <property type="match status" value="1"/>
</dbReference>
<dbReference type="Gene3D" id="3.30.40.10">
    <property type="entry name" value="Zinc/RING finger domain, C3HC4 (zinc finger)"/>
    <property type="match status" value="1"/>
</dbReference>
<dbReference type="PROSITE" id="PS50135">
    <property type="entry name" value="ZF_ZZ_2"/>
    <property type="match status" value="1"/>
</dbReference>
<name>A0A1I8HA07_9PLAT</name>
<evidence type="ECO:0000256" key="1">
    <source>
        <dbReference type="ARBA" id="ARBA00010938"/>
    </source>
</evidence>
<comment type="similarity">
    <text evidence="1">Belongs to the KCMF1 family.</text>
</comment>
<dbReference type="SUPFAM" id="SSF57850">
    <property type="entry name" value="RING/U-box"/>
    <property type="match status" value="2"/>
</dbReference>
<dbReference type="PROSITE" id="PS50089">
    <property type="entry name" value="ZF_RING_2"/>
    <property type="match status" value="1"/>
</dbReference>
<dbReference type="AlphaFoldDB" id="A0A1I8HA07"/>
<dbReference type="InterPro" id="IPR000433">
    <property type="entry name" value="Znf_ZZ"/>
</dbReference>
<dbReference type="InterPro" id="IPR017907">
    <property type="entry name" value="Znf_RING_CS"/>
</dbReference>
<proteinExistence type="inferred from homology"/>
<dbReference type="InterPro" id="IPR003613">
    <property type="entry name" value="Ubox_domain"/>
</dbReference>
<dbReference type="GO" id="GO:0006511">
    <property type="term" value="P:ubiquitin-dependent protein catabolic process"/>
    <property type="evidence" value="ECO:0007669"/>
    <property type="project" value="TreeGrafter"/>
</dbReference>
<dbReference type="SMART" id="SM00184">
    <property type="entry name" value="RING"/>
    <property type="match status" value="1"/>
</dbReference>
<dbReference type="WBParaSite" id="maker-uti_cns_0005010-snap-gene-0.9-mRNA-1">
    <property type="protein sequence ID" value="maker-uti_cns_0005010-snap-gene-0.9-mRNA-1"/>
    <property type="gene ID" value="maker-uti_cns_0005010-snap-gene-0.9"/>
</dbReference>
<dbReference type="InterPro" id="IPR001841">
    <property type="entry name" value="Znf_RING"/>
</dbReference>
<feature type="domain" description="ZZ-type" evidence="8">
    <location>
        <begin position="295"/>
        <end position="369"/>
    </location>
</feature>
<feature type="compositionally biased region" description="Basic and acidic residues" evidence="6">
    <location>
        <begin position="198"/>
        <end position="207"/>
    </location>
</feature>
<dbReference type="PANTHER" id="PTHR46016">
    <property type="entry name" value="ZINC FINGER, RING/FYVE/PHD-TYPE"/>
    <property type="match status" value="1"/>
</dbReference>
<protein>
    <submittedName>
        <fullName evidence="10">RING-type domain-containing protein</fullName>
    </submittedName>
</protein>
<keyword evidence="9" id="KW-1185">Reference proteome</keyword>
<dbReference type="Pfam" id="PF13923">
    <property type="entry name" value="zf-C3HC4_2"/>
    <property type="match status" value="1"/>
</dbReference>
<feature type="domain" description="RING-type" evidence="7">
    <location>
        <begin position="43"/>
        <end position="81"/>
    </location>
</feature>
<keyword evidence="4" id="KW-0862">Zinc</keyword>
<feature type="region of interest" description="Disordered" evidence="6">
    <location>
        <begin position="151"/>
        <end position="182"/>
    </location>
</feature>
<feature type="region of interest" description="Disordered" evidence="6">
    <location>
        <begin position="1"/>
        <end position="21"/>
    </location>
</feature>
<evidence type="ECO:0000313" key="9">
    <source>
        <dbReference type="Proteomes" id="UP000095280"/>
    </source>
</evidence>
<feature type="region of interest" description="Disordered" evidence="6">
    <location>
        <begin position="198"/>
        <end position="253"/>
    </location>
</feature>
<sequence>MVGRRRQSAKNAKGKAPEVPAEPEIEEETYFLNPDAVSPHLYCCICQEVFKEPWRAPCGHSFCKRCIFDWLQKNAICPSDRKPVTVGQLHHDFLVQNIIDDYIVACPWRALGCNNVGPLHQLKEHKKICPLNPNTMPKVLQDYSVQMLSSAQEELQRKQSAPSVLPSRQSSGGGACASSSSGASSSLFEQLLSEELQRDNDDAKEDNGESSEAATTTAVANAASTVPKSDTAAAGPDDSSFDDDDANLPGGQLPSLRMRLYVNSQAEGRNEYVNFLENLTTRPQLLQAGRRMSRHDGVSCDSCDQQAFRGRRYKCLRCFDFDLCGPCYDSRNFCAEEQFAPMEADIMAAGGAIQHRAEHPMQCILTRADMLLYFGGESGSAADTGAVAFTCPYCGNLGYSQSDLAEHVAGEHADASSGHQQHQQVICPVCAACPSGAPNHQTRNLAHHLQLDHVRGALGPDDSSLLSTAGLRSNRDASRRGLPSLSRVSCVPVRSGAGRGRGLGSASAVLAAAAGGGG</sequence>
<dbReference type="PANTHER" id="PTHR46016:SF1">
    <property type="entry name" value="RING-TYPE DOMAIN-CONTAINING PROTEIN"/>
    <property type="match status" value="1"/>
</dbReference>
<dbReference type="Gene3D" id="3.30.60.90">
    <property type="match status" value="1"/>
</dbReference>
<dbReference type="PROSITE" id="PS01357">
    <property type="entry name" value="ZF_ZZ_1"/>
    <property type="match status" value="1"/>
</dbReference>
<evidence type="ECO:0000313" key="10">
    <source>
        <dbReference type="WBParaSite" id="maker-uti_cns_0005010-snap-gene-0.9-mRNA-1"/>
    </source>
</evidence>
<dbReference type="SMART" id="SM00291">
    <property type="entry name" value="ZnF_ZZ"/>
    <property type="match status" value="1"/>
</dbReference>
<evidence type="ECO:0000259" key="7">
    <source>
        <dbReference type="PROSITE" id="PS50089"/>
    </source>
</evidence>
<accession>A0A1I8HA07</accession>
<feature type="compositionally biased region" description="Polar residues" evidence="6">
    <location>
        <begin position="151"/>
        <end position="169"/>
    </location>
</feature>
<dbReference type="Pfam" id="PF05605">
    <property type="entry name" value="zf-Di19"/>
    <property type="match status" value="1"/>
</dbReference>
<feature type="compositionally biased region" description="Low complexity" evidence="6">
    <location>
        <begin position="210"/>
        <end position="226"/>
    </location>
</feature>